<evidence type="ECO:0000256" key="8">
    <source>
        <dbReference type="PROSITE-ProRule" id="PRU01363"/>
    </source>
</evidence>
<dbReference type="SUPFAM" id="SSF47336">
    <property type="entry name" value="ACP-like"/>
    <property type="match status" value="1"/>
</dbReference>
<name>A0ABR0FGB4_9PEZI</name>
<dbReference type="SUPFAM" id="SSF55048">
    <property type="entry name" value="Probable ACP-binding domain of malonyl-CoA ACP transacylase"/>
    <property type="match status" value="1"/>
</dbReference>
<dbReference type="InterPro" id="IPR009081">
    <property type="entry name" value="PP-bd_ACP"/>
</dbReference>
<dbReference type="InterPro" id="IPR001227">
    <property type="entry name" value="Ac_transferase_dom_sf"/>
</dbReference>
<dbReference type="SMART" id="SM00823">
    <property type="entry name" value="PKS_PP"/>
    <property type="match status" value="1"/>
</dbReference>
<dbReference type="Pfam" id="PF00698">
    <property type="entry name" value="Acyl_transf_1"/>
    <property type="match status" value="1"/>
</dbReference>
<dbReference type="InterPro" id="IPR016036">
    <property type="entry name" value="Malonyl_transacylase_ACP-bd"/>
</dbReference>
<dbReference type="InterPro" id="IPR020843">
    <property type="entry name" value="ER"/>
</dbReference>
<keyword evidence="5" id="KW-0560">Oxidoreductase</keyword>
<dbReference type="InterPro" id="IPR016039">
    <property type="entry name" value="Thiolase-like"/>
</dbReference>
<dbReference type="CDD" id="cd05195">
    <property type="entry name" value="enoyl_red"/>
    <property type="match status" value="1"/>
</dbReference>
<accession>A0ABR0FGB4</accession>
<dbReference type="InterPro" id="IPR013154">
    <property type="entry name" value="ADH-like_N"/>
</dbReference>
<evidence type="ECO:0000256" key="1">
    <source>
        <dbReference type="ARBA" id="ARBA00022450"/>
    </source>
</evidence>
<dbReference type="Pfam" id="PF02801">
    <property type="entry name" value="Ketoacyl-synt_C"/>
    <property type="match status" value="1"/>
</dbReference>
<evidence type="ECO:0000259" key="9">
    <source>
        <dbReference type="PROSITE" id="PS50075"/>
    </source>
</evidence>
<dbReference type="InterPro" id="IPR049552">
    <property type="entry name" value="PKS_DH_N"/>
</dbReference>
<dbReference type="RefSeq" id="XP_062730743.1">
    <property type="nucleotide sequence ID" value="XM_062879599.1"/>
</dbReference>
<dbReference type="Pfam" id="PF08240">
    <property type="entry name" value="ADH_N"/>
    <property type="match status" value="1"/>
</dbReference>
<feature type="domain" description="PKS/mFAS DH" evidence="11">
    <location>
        <begin position="973"/>
        <end position="1294"/>
    </location>
</feature>
<dbReference type="Proteomes" id="UP001322138">
    <property type="component" value="Unassembled WGS sequence"/>
</dbReference>
<gene>
    <name evidence="12" type="ORF">QC761_503750</name>
</gene>
<keyword evidence="3" id="KW-0808">Transferase</keyword>
<comment type="caution">
    <text evidence="12">The sequence shown here is derived from an EMBL/GenBank/DDBJ whole genome shotgun (WGS) entry which is preliminary data.</text>
</comment>
<dbReference type="SMART" id="SM00829">
    <property type="entry name" value="PKS_ER"/>
    <property type="match status" value="1"/>
</dbReference>
<dbReference type="Pfam" id="PF21089">
    <property type="entry name" value="PKS_DH_N"/>
    <property type="match status" value="1"/>
</dbReference>
<dbReference type="EMBL" id="JAFFGZ010000007">
    <property type="protein sequence ID" value="KAK4641767.1"/>
    <property type="molecule type" value="Genomic_DNA"/>
</dbReference>
<dbReference type="Pfam" id="PF00550">
    <property type="entry name" value="PP-binding"/>
    <property type="match status" value="1"/>
</dbReference>
<dbReference type="Gene3D" id="3.40.50.150">
    <property type="entry name" value="Vaccinia Virus protein VP39"/>
    <property type="match status" value="1"/>
</dbReference>
<dbReference type="Pfam" id="PF22621">
    <property type="entry name" value="CurL-like_PKS_C"/>
    <property type="match status" value="1"/>
</dbReference>
<dbReference type="InterPro" id="IPR014043">
    <property type="entry name" value="Acyl_transferase_dom"/>
</dbReference>
<keyword evidence="4" id="KW-0521">NADP</keyword>
<evidence type="ECO:0000256" key="6">
    <source>
        <dbReference type="ARBA" id="ARBA00023268"/>
    </source>
</evidence>
<dbReference type="InterPro" id="IPR036736">
    <property type="entry name" value="ACP-like_sf"/>
</dbReference>
<feature type="domain" description="Carrier" evidence="9">
    <location>
        <begin position="2496"/>
        <end position="2573"/>
    </location>
</feature>
<dbReference type="SMART" id="SM00825">
    <property type="entry name" value="PKS_KS"/>
    <property type="match status" value="1"/>
</dbReference>
<evidence type="ECO:0000256" key="7">
    <source>
        <dbReference type="ARBA" id="ARBA00023315"/>
    </source>
</evidence>
<reference evidence="12 13" key="1">
    <citation type="journal article" date="2023" name="bioRxiv">
        <title>High-quality genome assemblies of four members of thePodospora anserinaspecies complex.</title>
        <authorList>
            <person name="Ament-Velasquez S.L."/>
            <person name="Vogan A.A."/>
            <person name="Wallerman O."/>
            <person name="Hartmann F."/>
            <person name="Gautier V."/>
            <person name="Silar P."/>
            <person name="Giraud T."/>
            <person name="Johannesson H."/>
        </authorList>
    </citation>
    <scope>NUCLEOTIDE SEQUENCE [LARGE SCALE GENOMIC DNA]</scope>
    <source>
        <strain evidence="12 13">CBS 112042</strain>
    </source>
</reference>
<dbReference type="Gene3D" id="3.90.180.10">
    <property type="entry name" value="Medium-chain alcohol dehydrogenases, catalytic domain"/>
    <property type="match status" value="1"/>
</dbReference>
<organism evidence="12 13">
    <name type="scientific">Podospora bellae-mahoneyi</name>
    <dbReference type="NCBI Taxonomy" id="2093777"/>
    <lineage>
        <taxon>Eukaryota</taxon>
        <taxon>Fungi</taxon>
        <taxon>Dikarya</taxon>
        <taxon>Ascomycota</taxon>
        <taxon>Pezizomycotina</taxon>
        <taxon>Sordariomycetes</taxon>
        <taxon>Sordariomycetidae</taxon>
        <taxon>Sordariales</taxon>
        <taxon>Podosporaceae</taxon>
        <taxon>Podospora</taxon>
    </lineage>
</organism>
<protein>
    <submittedName>
        <fullName evidence="12">Type I Iterative PKS</fullName>
    </submittedName>
</protein>
<dbReference type="SUPFAM" id="SSF50129">
    <property type="entry name" value="GroES-like"/>
    <property type="match status" value="1"/>
</dbReference>
<feature type="active site" description="Proton acceptor; for dehydratase activity" evidence="8">
    <location>
        <position position="1008"/>
    </location>
</feature>
<keyword evidence="1" id="KW-0596">Phosphopantetheine</keyword>
<evidence type="ECO:0000259" key="11">
    <source>
        <dbReference type="PROSITE" id="PS52019"/>
    </source>
</evidence>
<dbReference type="Gene3D" id="3.30.70.3290">
    <property type="match status" value="1"/>
</dbReference>
<dbReference type="InterPro" id="IPR020807">
    <property type="entry name" value="PKS_DH"/>
</dbReference>
<dbReference type="PANTHER" id="PTHR43775:SF29">
    <property type="entry name" value="ASPERFURANONE POLYKETIDE SYNTHASE AFOG-RELATED"/>
    <property type="match status" value="1"/>
</dbReference>
<keyword evidence="6" id="KW-0511">Multifunctional enzyme</keyword>
<dbReference type="CDD" id="cd00833">
    <property type="entry name" value="PKS"/>
    <property type="match status" value="1"/>
</dbReference>
<dbReference type="InterPro" id="IPR011032">
    <property type="entry name" value="GroES-like_sf"/>
</dbReference>
<dbReference type="Pfam" id="PF13602">
    <property type="entry name" value="ADH_zinc_N_2"/>
    <property type="match status" value="1"/>
</dbReference>
<dbReference type="Gene3D" id="3.40.366.10">
    <property type="entry name" value="Malonyl-Coenzyme A Acyl Carrier Protein, domain 2"/>
    <property type="match status" value="1"/>
</dbReference>
<dbReference type="InterPro" id="IPR013968">
    <property type="entry name" value="PKS_KR"/>
</dbReference>
<dbReference type="InterPro" id="IPR020806">
    <property type="entry name" value="PKS_PP-bd"/>
</dbReference>
<evidence type="ECO:0000256" key="2">
    <source>
        <dbReference type="ARBA" id="ARBA00022553"/>
    </source>
</evidence>
<dbReference type="SMART" id="SM00826">
    <property type="entry name" value="PKS_DH"/>
    <property type="match status" value="1"/>
</dbReference>
<dbReference type="InterPro" id="IPR014031">
    <property type="entry name" value="Ketoacyl_synth_C"/>
</dbReference>
<evidence type="ECO:0000256" key="4">
    <source>
        <dbReference type="ARBA" id="ARBA00022857"/>
    </source>
</evidence>
<evidence type="ECO:0000313" key="12">
    <source>
        <dbReference type="EMBL" id="KAK4641767.1"/>
    </source>
</evidence>
<dbReference type="SMART" id="SM00822">
    <property type="entry name" value="PKS_KR"/>
    <property type="match status" value="1"/>
</dbReference>
<dbReference type="InterPro" id="IPR057326">
    <property type="entry name" value="KR_dom"/>
</dbReference>
<dbReference type="Pfam" id="PF08659">
    <property type="entry name" value="KR"/>
    <property type="match status" value="1"/>
</dbReference>
<dbReference type="InterPro" id="IPR036291">
    <property type="entry name" value="NAD(P)-bd_dom_sf"/>
</dbReference>
<keyword evidence="7" id="KW-0012">Acyltransferase</keyword>
<dbReference type="PROSITE" id="PS52004">
    <property type="entry name" value="KS3_2"/>
    <property type="match status" value="1"/>
</dbReference>
<dbReference type="GeneID" id="87899081"/>
<dbReference type="PANTHER" id="PTHR43775">
    <property type="entry name" value="FATTY ACID SYNTHASE"/>
    <property type="match status" value="1"/>
</dbReference>
<sequence length="2578" mass="280596">MAPFNDPTPIAIVGLSYRAPGVGRKGLYDYLSQAKSAWSTMPPTRFDQQAFHTPGLDKPGCFKVNGAHFLPDDIYQFDAAFFNMRAEEAKNSDPQHRMMLECALEAAENAGQSLLDIAGKNIGVFVACGSQEYAHRVAEDLAKTTAWTATGIAACMFANRLSYFFDVHGPSVAIEAACASSCYATHQACQALRNGECEAAFVGASAICFSPNLWITLEKMGALSAEGKSFSYDHKAAGFGRGEGGACLLIKRLDDAVRDGDPIHAVIRGSACNHCGRSEGITMPSRISQERLLVKVHEAAGLSPGETPVVEGHGTGTPAGDPIEAGAFAAILAKDRTEANPLYIGSIKSNFGHLEGASGILGMVKAILMVKHGIILPTAGFEEMNKRIEGKEKMRVIGDKPMAWPENELRRALVTNFGFGGSNSAVLLEQPPVSPALTGHLALRAYTNGHAANGVNGHANGTNGVNGHHHVNGNGINGHSTNGTNGVNGHHHAPNRLFVLSAKTDKSLNAYLSSFVEFLGDENPTPDWSTVRVDDADFTKNLSYTLGQRRTHHPYRVAVVANSVDDLKEKLSSKKPARAKQDRVVAFCFTGQGAQYAQMASGLRHYKVFADALDQAEDLLTSMGATWSLTEELSKDASVSRVDDAEISQPACTAVQLALVELLRSWGVTPKAVTGHSSGEMAAAYTAGLISFTAAVATAYYRGQAASQLASKGGVGAMLALGVGFEEASKLIRDHAGDAYATVGAINSPNSVTVSGDMAAIEAIHKAADEQGLFVRRLKVSLAYHSRHMEEVADWYRAAIQPYYEDEFVVVENDDSKPAFVSSVTGRVETVIDSSYWVNNLVRPVRFSDAITKLFSQQHDVKTGRTPNVIVEIGPHAALKNPIKRTVEDLSLKSFSYLPSLVRKVDGSQALLDLASGLFTSGIPTDLGAINQTDKTNAQVLTDLPAYAWDKSTSYEIMPRHTHELMFPGEPFHPLLGRKAASSGNANGQERTYRSLFSLDDIPWIRDHNVSGVVIFPMTGYLGCAIEALRRAVAPGTPVEAFVLRDIHVVRSLQVEEEQNVDLLTKVKPTSTGTASYSPTSWSFEVQILHSDTNSWATHCYGKIEAETVPLPTESPATKESLLLLHRAEATPLEEHDPGVVYAADGLQGTLYGPSFRNTTRYRKGEKFTVIDQKLRDLGPEVDLLSKYGSPYTVDPPTLDGFLQGGGSFSEIDWKRLALMPNHVNRLRVSNHIALGKESERIETVTRLLEHDAKGGRMLMSVAAFVVDDESGKREPIVEWETVTFRALQSGDDEDELPENGLPVNWRFELLARLDLLPKEEQLRRFAPQRISEEEMEGGRDLHAAACWFVDQALVETAGDDESAIPSHLVKFKKWARRIVDAEGPEIEDPVGLVRRVKAISAQGELLCAIGEQLVPILRNEVQPLEVMLKDGLLTRHYEADVSNAYFSQLVGELVYDLSNLEPNMRILEIGAGTAGTTLPILQELSKDREEGAFLSYTFTDISSGFFENARDGKLKRWSDLNRISYEKLDISRDPVEQGFKLGEYDLIVAANVLHATANMITTMKNVRSLLKPRGKVILLEANRHAPITLPFALLPGWWYAEDDYRDRESGPLLALESWNRLLVDTGFTGVDVLYQDHPGKPEQMLSAFMSSRIGKVGDDDDKIQITVAGPLMDDDELDYAQLVADAITEEFGLVTTIKPFLEVDAEGEDAHVVVIDSPRHSLLKEVDEDTFNAIKSLAIHNKGMLWVVPEQDQAAPVPEVHSIKGILRTVRLESEPKHILMMEGIPCTAERADGIDAILKVVRVLADPEVNALEDRDYLFRDGLIHQRRMRPLKELKEQFGIEQGVAIRSVQNIWSGDSGLEMTMESAGSPESIYFRRTDVLQAPLANDEVVVKTEAAGLSYRDLNLVFGSIPWAPPGFDGVGTVVKTGDQVAHLREGDRVFFLSLEGSGLATYKKLPSWHAARVPAGLSSIEAATLPLAYTMAVAALVHTARLRKNESVLIHSAAGAVGQAAIVIAQHIGARIFVTAGTEAKRAFLHETYDIPKEQIFPSRTPQFRDSILCATAGKGVDVIINSLTGELLQETWSLMAAFGRFVEINKKDAFQNTNLSMKAFERNATFSTVDLRALHQHRPDDLRDVIGEVVSLLQKGVVVPIHPVTEVPVSQFADGLRKLKTGDTAGKIVVTFGKEEKVLAESALRPSPPARLDPNSTYLVTGGTRGIGLGLADWMVEHAGAKNVVVLGRSGPEGAEVQKVLKKYAESENVRFRAYACDVGSRESLEDVVAAMREEGLPPVKGVVHSALVLNDKLMLNATYDDWKYITGPRVQGAWNLHELLPKLDFFIALSSFLGDGGNPGQSIYAGTASFYDAFSQFRVEQGHHTVSISLPVVLGVGYVADHGIAEKLQITLGGTIRMQDIVTLVASAISQGRDSPFISPEGKAVAYKLHVHGKPLHDIPWKYSHPILLKDRLHTDLTGGDAENQNAASAASTASWTTASDPQVGLTEALITKVSAMTMIARDEVEPDAPLSSHGLDSLVSVELRNWIRRETAVELALTTITQAASLRALATHILATRALVAK</sequence>
<dbReference type="SUPFAM" id="SSF53335">
    <property type="entry name" value="S-adenosyl-L-methionine-dependent methyltransferases"/>
    <property type="match status" value="1"/>
</dbReference>
<feature type="domain" description="Ketosynthase family 3 (KS3)" evidence="10">
    <location>
        <begin position="7"/>
        <end position="430"/>
    </location>
</feature>
<evidence type="ECO:0000313" key="13">
    <source>
        <dbReference type="Proteomes" id="UP001322138"/>
    </source>
</evidence>
<dbReference type="PROSITE" id="PS50075">
    <property type="entry name" value="CARRIER"/>
    <property type="match status" value="1"/>
</dbReference>
<dbReference type="Gene3D" id="3.40.47.10">
    <property type="match status" value="1"/>
</dbReference>
<dbReference type="Gene3D" id="3.10.129.110">
    <property type="entry name" value="Polyketide synthase dehydratase"/>
    <property type="match status" value="1"/>
</dbReference>
<dbReference type="InterPro" id="IPR050091">
    <property type="entry name" value="PKS_NRPS_Biosynth_Enz"/>
</dbReference>
<dbReference type="SUPFAM" id="SSF52151">
    <property type="entry name" value="FabD/lysophospholipase-like"/>
    <property type="match status" value="1"/>
</dbReference>
<proteinExistence type="predicted"/>
<dbReference type="SUPFAM" id="SSF53901">
    <property type="entry name" value="Thiolase-like"/>
    <property type="match status" value="1"/>
</dbReference>
<evidence type="ECO:0000256" key="3">
    <source>
        <dbReference type="ARBA" id="ARBA00022679"/>
    </source>
</evidence>
<dbReference type="InterPro" id="IPR013217">
    <property type="entry name" value="Methyltransf_12"/>
</dbReference>
<dbReference type="InterPro" id="IPR016035">
    <property type="entry name" value="Acyl_Trfase/lysoPLipase"/>
</dbReference>
<dbReference type="InterPro" id="IPR042104">
    <property type="entry name" value="PKS_dehydratase_sf"/>
</dbReference>
<keyword evidence="13" id="KW-1185">Reference proteome</keyword>
<dbReference type="Pfam" id="PF00109">
    <property type="entry name" value="ketoacyl-synt"/>
    <property type="match status" value="1"/>
</dbReference>
<dbReference type="InterPro" id="IPR020841">
    <property type="entry name" value="PKS_Beta-ketoAc_synthase_dom"/>
</dbReference>
<feature type="region of interest" description="C-terminal hotdog fold" evidence="8">
    <location>
        <begin position="1133"/>
        <end position="1294"/>
    </location>
</feature>
<dbReference type="InterPro" id="IPR049900">
    <property type="entry name" value="PKS_mFAS_DH"/>
</dbReference>
<feature type="active site" description="Proton donor; for dehydratase activity" evidence="8">
    <location>
        <position position="1200"/>
    </location>
</feature>
<dbReference type="InterPro" id="IPR014030">
    <property type="entry name" value="Ketoacyl_synth_N"/>
</dbReference>
<feature type="region of interest" description="N-terminal hotdog fold" evidence="8">
    <location>
        <begin position="973"/>
        <end position="1111"/>
    </location>
</feature>
<dbReference type="SMART" id="SM00827">
    <property type="entry name" value="PKS_AT"/>
    <property type="match status" value="1"/>
</dbReference>
<dbReference type="Gene3D" id="3.40.50.720">
    <property type="entry name" value="NAD(P)-binding Rossmann-like Domain"/>
    <property type="match status" value="1"/>
</dbReference>
<dbReference type="InterPro" id="IPR029063">
    <property type="entry name" value="SAM-dependent_MTases_sf"/>
</dbReference>
<evidence type="ECO:0000256" key="5">
    <source>
        <dbReference type="ARBA" id="ARBA00023002"/>
    </source>
</evidence>
<keyword evidence="2" id="KW-0597">Phosphoprotein</keyword>
<dbReference type="Pfam" id="PF08242">
    <property type="entry name" value="Methyltransf_12"/>
    <property type="match status" value="1"/>
</dbReference>
<dbReference type="CDD" id="cd02440">
    <property type="entry name" value="AdoMet_MTases"/>
    <property type="match status" value="1"/>
</dbReference>
<evidence type="ECO:0000259" key="10">
    <source>
        <dbReference type="PROSITE" id="PS52004"/>
    </source>
</evidence>
<dbReference type="SUPFAM" id="SSF51735">
    <property type="entry name" value="NAD(P)-binding Rossmann-fold domains"/>
    <property type="match status" value="2"/>
</dbReference>
<dbReference type="PROSITE" id="PS52019">
    <property type="entry name" value="PKS_MFAS_DH"/>
    <property type="match status" value="1"/>
</dbReference>
<dbReference type="Gene3D" id="1.10.1200.10">
    <property type="entry name" value="ACP-like"/>
    <property type="match status" value="1"/>
</dbReference>